<keyword evidence="3" id="KW-1185">Reference proteome</keyword>
<proteinExistence type="predicted"/>
<keyword evidence="1" id="KW-0472">Membrane</keyword>
<dbReference type="KEGG" id="tfa:BW733_16860"/>
<feature type="transmembrane region" description="Helical" evidence="1">
    <location>
        <begin position="31"/>
        <end position="52"/>
    </location>
</feature>
<reference evidence="2 3" key="1">
    <citation type="journal article" date="2008" name="Int. J. Syst. Evol. Microbiol.">
        <title>Tessaracoccus flavescens sp. nov., isolated from marine sediment.</title>
        <authorList>
            <person name="Lee D.W."/>
            <person name="Lee S.D."/>
        </authorList>
    </citation>
    <scope>NUCLEOTIDE SEQUENCE [LARGE SCALE GENOMIC DNA]</scope>
    <source>
        <strain evidence="2 3">SST-39T</strain>
    </source>
</reference>
<organism evidence="2 3">
    <name type="scientific">Tessaracoccus flavescens</name>
    <dbReference type="NCBI Taxonomy" id="399497"/>
    <lineage>
        <taxon>Bacteria</taxon>
        <taxon>Bacillati</taxon>
        <taxon>Actinomycetota</taxon>
        <taxon>Actinomycetes</taxon>
        <taxon>Propionibacteriales</taxon>
        <taxon>Propionibacteriaceae</taxon>
        <taxon>Tessaracoccus</taxon>
    </lineage>
</organism>
<protein>
    <submittedName>
        <fullName evidence="2">Uncharacterized protein</fullName>
    </submittedName>
</protein>
<name>A0A1Q2D1L4_9ACTN</name>
<keyword evidence="1" id="KW-1133">Transmembrane helix</keyword>
<feature type="transmembrane region" description="Helical" evidence="1">
    <location>
        <begin position="59"/>
        <end position="77"/>
    </location>
</feature>
<evidence type="ECO:0000313" key="3">
    <source>
        <dbReference type="Proteomes" id="UP000188235"/>
    </source>
</evidence>
<feature type="transmembrane region" description="Helical" evidence="1">
    <location>
        <begin position="97"/>
        <end position="114"/>
    </location>
</feature>
<feature type="transmembrane region" description="Helical" evidence="1">
    <location>
        <begin position="7"/>
        <end position="25"/>
    </location>
</feature>
<dbReference type="EMBL" id="CP019607">
    <property type="protein sequence ID" value="AQP52242.1"/>
    <property type="molecule type" value="Genomic_DNA"/>
</dbReference>
<accession>A0A1Q2D1L4</accession>
<evidence type="ECO:0000256" key="1">
    <source>
        <dbReference type="SAM" id="Phobius"/>
    </source>
</evidence>
<keyword evidence="1" id="KW-0812">Transmembrane</keyword>
<gene>
    <name evidence="2" type="ORF">BW733_16860</name>
</gene>
<dbReference type="AlphaFoldDB" id="A0A1Q2D1L4"/>
<sequence length="132" mass="14479">MAGMLKGIARGGGIALWGLLMWVPATGFTAGFTWSTLAMLLFTSCWGIYYALRPITWRTAGLQLVSVWVFTALLSLLSHQAASLEEALVVSILYRTGYLVTWMAPVALMAYMLVDWRARKATFAARSVSPQA</sequence>
<evidence type="ECO:0000313" key="2">
    <source>
        <dbReference type="EMBL" id="AQP52242.1"/>
    </source>
</evidence>
<dbReference type="Proteomes" id="UP000188235">
    <property type="component" value="Chromosome"/>
</dbReference>